<gene>
    <name evidence="1" type="ORF">ATNIH1004_009223</name>
</gene>
<proteinExistence type="predicted"/>
<dbReference type="EMBL" id="QUQM01000006">
    <property type="protein sequence ID" value="KAA8645012.1"/>
    <property type="molecule type" value="Genomic_DNA"/>
</dbReference>
<dbReference type="RefSeq" id="XP_033424373.1">
    <property type="nucleotide sequence ID" value="XM_033573821.1"/>
</dbReference>
<dbReference type="InterPro" id="IPR012901">
    <property type="entry name" value="CARME"/>
</dbReference>
<sequence length="441" mass="50753">MHVPRLMVERVPVEPIVGNSKPMTEVPEFLTPTSEHRARKNGRAQVTQVFVTNITLLDTVSSPRHEEEHIRLQHRLQRSRGKWDSVHPRQRLLTALHGFTKYKERNLVETKRWRDLYKQVSKRQRSLVESTVHYTRKLNAVEHLLEINEQLAKAIVTQGLQFYNVSRSELDEFIRQQEQEGQATDRTSVSQAMKHFVRDWAEEGSEERQEAFPCVLSTLERIPRTSEQPLRVLVPGAGVGRLAHEIDGLRGFEVTMNEWSAYMNLVYRYMSSISTPNSEAFHPYIDWWSHHATTRDLQRSVAFPDRVIDPSSVLLVEGDFTTVFAEDTGKYDMIVTLFFIDTARNLVSYFETIHQLLRPGGRWINLGPLLYGSAPFLQLSLDEIIALSEKIGFQFEETDPSCGDITLTDSPVRGLEVAYGRNGRGLSKNAYQAQFWQATKL</sequence>
<dbReference type="PANTHER" id="PTHR12303:SF13">
    <property type="match status" value="1"/>
</dbReference>
<dbReference type="Gene3D" id="3.40.50.150">
    <property type="entry name" value="Vaccinia Virus protein VP39"/>
    <property type="match status" value="1"/>
</dbReference>
<dbReference type="Proteomes" id="UP000324241">
    <property type="component" value="Unassembled WGS sequence"/>
</dbReference>
<name>A0A5M9MDE8_9EURO</name>
<comment type="caution">
    <text evidence="1">The sequence shown here is derived from an EMBL/GenBank/DDBJ whole genome shotgun (WGS) entry which is preliminary data.</text>
</comment>
<dbReference type="OrthoDB" id="978at2759"/>
<dbReference type="Pfam" id="PF07942">
    <property type="entry name" value="CARME"/>
    <property type="match status" value="1"/>
</dbReference>
<organism evidence="1 2">
    <name type="scientific">Aspergillus tanneri</name>
    <dbReference type="NCBI Taxonomy" id="1220188"/>
    <lineage>
        <taxon>Eukaryota</taxon>
        <taxon>Fungi</taxon>
        <taxon>Dikarya</taxon>
        <taxon>Ascomycota</taxon>
        <taxon>Pezizomycotina</taxon>
        <taxon>Eurotiomycetes</taxon>
        <taxon>Eurotiomycetidae</taxon>
        <taxon>Eurotiales</taxon>
        <taxon>Aspergillaceae</taxon>
        <taxon>Aspergillus</taxon>
        <taxon>Aspergillus subgen. Circumdati</taxon>
    </lineage>
</organism>
<dbReference type="GO" id="GO:0008757">
    <property type="term" value="F:S-adenosylmethionine-dependent methyltransferase activity"/>
    <property type="evidence" value="ECO:0007669"/>
    <property type="project" value="InterPro"/>
</dbReference>
<dbReference type="SMART" id="SM01296">
    <property type="entry name" value="N2227"/>
    <property type="match status" value="1"/>
</dbReference>
<dbReference type="PANTHER" id="PTHR12303">
    <property type="entry name" value="CARNOSINE N-METHYLTRANSFERASE"/>
    <property type="match status" value="1"/>
</dbReference>
<evidence type="ECO:0000313" key="2">
    <source>
        <dbReference type="Proteomes" id="UP000324241"/>
    </source>
</evidence>
<evidence type="ECO:0000313" key="1">
    <source>
        <dbReference type="EMBL" id="KAA8645012.1"/>
    </source>
</evidence>
<accession>A0A5M9MDE8</accession>
<dbReference type="AlphaFoldDB" id="A0A5M9MDE8"/>
<dbReference type="VEuPathDB" id="FungiDB:EYZ11_008109"/>
<dbReference type="GeneID" id="54331925"/>
<protein>
    <submittedName>
        <fullName evidence="1">Uncharacterized protein</fullName>
    </submittedName>
</protein>
<reference evidence="1 2" key="1">
    <citation type="submission" date="2019-08" db="EMBL/GenBank/DDBJ databases">
        <title>The genome sequence of a newly discovered highly antifungal drug resistant Aspergillus species, Aspergillus tanneri NIH 1004.</title>
        <authorList>
            <person name="Mounaud S."/>
            <person name="Singh I."/>
            <person name="Joardar V."/>
            <person name="Pakala S."/>
            <person name="Pakala S."/>
            <person name="Venepally P."/>
            <person name="Chung J.K."/>
            <person name="Losada L."/>
            <person name="Nierman W.C."/>
        </authorList>
    </citation>
    <scope>NUCLEOTIDE SEQUENCE [LARGE SCALE GENOMIC DNA]</scope>
    <source>
        <strain evidence="1 2">NIH1004</strain>
    </source>
</reference>
<dbReference type="SUPFAM" id="SSF53335">
    <property type="entry name" value="S-adenosyl-L-methionine-dependent methyltransferases"/>
    <property type="match status" value="1"/>
</dbReference>
<dbReference type="CDD" id="cd02440">
    <property type="entry name" value="AdoMet_MTases"/>
    <property type="match status" value="1"/>
</dbReference>
<dbReference type="InterPro" id="IPR029063">
    <property type="entry name" value="SAM-dependent_MTases_sf"/>
</dbReference>